<evidence type="ECO:0000313" key="3">
    <source>
        <dbReference type="Proteomes" id="UP001374803"/>
    </source>
</evidence>
<proteinExistence type="predicted"/>
<dbReference type="RefSeq" id="WP_394839723.1">
    <property type="nucleotide sequence ID" value="NZ_CP089929.1"/>
</dbReference>
<evidence type="ECO:0000313" key="2">
    <source>
        <dbReference type="EMBL" id="WXB10045.1"/>
    </source>
</evidence>
<dbReference type="EMBL" id="CP089983">
    <property type="protein sequence ID" value="WXB10045.1"/>
    <property type="molecule type" value="Genomic_DNA"/>
</dbReference>
<reference evidence="2" key="1">
    <citation type="submission" date="2021-12" db="EMBL/GenBank/DDBJ databases">
        <title>Discovery of the Pendulisporaceae a myxobacterial family with distinct sporulation behavior and unique specialized metabolism.</title>
        <authorList>
            <person name="Garcia R."/>
            <person name="Popoff A."/>
            <person name="Bader C.D."/>
            <person name="Loehr J."/>
            <person name="Walesch S."/>
            <person name="Walt C."/>
            <person name="Boldt J."/>
            <person name="Bunk B."/>
            <person name="Haeckl F.J.F.P.J."/>
            <person name="Gunesch A.P."/>
            <person name="Birkelbach J."/>
            <person name="Nuebel U."/>
            <person name="Pietschmann T."/>
            <person name="Bach T."/>
            <person name="Mueller R."/>
        </authorList>
    </citation>
    <scope>NUCLEOTIDE SEQUENCE</scope>
    <source>
        <strain evidence="2">MSr11367</strain>
    </source>
</reference>
<evidence type="ECO:0008006" key="4">
    <source>
        <dbReference type="Google" id="ProtNLM"/>
    </source>
</evidence>
<sequence length="303" mass="30672">MGALAFSLAFVGCSSDDTSTPTGDGGNKDTGTGNDAGPGVDSGPPAPGMVTQKGIISDYPPGGGEGVVGATIDVGNGHTATTVDKAGTTPKGSYSLAVPKDTPYFMRISKAGYTTLIEQEWLVTGDANRGKSVFPDKQATSLLVQVIQGNPSFPKADPQKGVLAVGLIKGTCATEGGATIRVEPGTSALLADDAGTDAGSDAGTDGPKVVYLTSAAFPDTSAQKTQDGATTPTAIIYNVPPGNRFKITVEHPTCNVEPFPFNDPAAPAIKYTGNIVVEPLGNPAEDGGTNVSTFARILLSKKP</sequence>
<protein>
    <recommendedName>
        <fullName evidence="4">Carboxypeptidase regulatory-like domain-containing protein</fullName>
    </recommendedName>
</protein>
<accession>A0ABZ2LI44</accession>
<keyword evidence="3" id="KW-1185">Reference proteome</keyword>
<dbReference type="Proteomes" id="UP001374803">
    <property type="component" value="Chromosome"/>
</dbReference>
<organism evidence="2 3">
    <name type="scientific">Pendulispora rubella</name>
    <dbReference type="NCBI Taxonomy" id="2741070"/>
    <lineage>
        <taxon>Bacteria</taxon>
        <taxon>Pseudomonadati</taxon>
        <taxon>Myxococcota</taxon>
        <taxon>Myxococcia</taxon>
        <taxon>Myxococcales</taxon>
        <taxon>Sorangiineae</taxon>
        <taxon>Pendulisporaceae</taxon>
        <taxon>Pendulispora</taxon>
    </lineage>
</organism>
<gene>
    <name evidence="2" type="ORF">LVJ94_22810</name>
</gene>
<evidence type="ECO:0000256" key="1">
    <source>
        <dbReference type="SAM" id="MobiDB-lite"/>
    </source>
</evidence>
<name>A0ABZ2LI44_9BACT</name>
<feature type="region of interest" description="Disordered" evidence="1">
    <location>
        <begin position="15"/>
        <end position="62"/>
    </location>
</feature>